<name>A0A240E180_9BURK</name>
<dbReference type="AlphaFoldDB" id="A0A240E180"/>
<accession>A0A240E180</accession>
<dbReference type="Pfam" id="PF14023">
    <property type="entry name" value="Bestrophin-like"/>
    <property type="match status" value="1"/>
</dbReference>
<evidence type="ECO:0000313" key="3">
    <source>
        <dbReference type="Proteomes" id="UP000218069"/>
    </source>
</evidence>
<feature type="transmembrane region" description="Helical" evidence="1">
    <location>
        <begin position="59"/>
        <end position="79"/>
    </location>
</feature>
<protein>
    <recommendedName>
        <fullName evidence="4">DUF4239 domain-containing protein</fullName>
    </recommendedName>
</protein>
<gene>
    <name evidence="2" type="ORF">SAMN06295945_1564</name>
</gene>
<evidence type="ECO:0000256" key="1">
    <source>
        <dbReference type="SAM" id="Phobius"/>
    </source>
</evidence>
<evidence type="ECO:0000313" key="2">
    <source>
        <dbReference type="EMBL" id="SNX29199.1"/>
    </source>
</evidence>
<feature type="transmembrane region" description="Helical" evidence="1">
    <location>
        <begin position="18"/>
        <end position="38"/>
    </location>
</feature>
<dbReference type="Proteomes" id="UP000218069">
    <property type="component" value="Unassembled WGS sequence"/>
</dbReference>
<keyword evidence="3" id="KW-1185">Reference proteome</keyword>
<keyword evidence="1" id="KW-1133">Transmembrane helix</keyword>
<dbReference type="InterPro" id="IPR025333">
    <property type="entry name" value="DUF4239"/>
</dbReference>
<proteinExistence type="predicted"/>
<keyword evidence="1" id="KW-0472">Membrane</keyword>
<sequence length="172" mass="19264">MNFKTALDTLFYSSDSTIFLSVLVTYVAFAIFIVWIVYTPRLRDFFYSFRGIHGTFYSPAATMFALAAAFMGSTLVGSFNAHTDAIRAERTALLQYVDFVNNTPLLANKNLQYQVKDYLQSAMEEEWPLLGKETLSVHTGEIFQSIFKQTVAVAPLLEGTQAGRELATILDS</sequence>
<evidence type="ECO:0008006" key="4">
    <source>
        <dbReference type="Google" id="ProtNLM"/>
    </source>
</evidence>
<organism evidence="2 3">
    <name type="scientific">Polynucleobacter meluiroseus</name>
    <dbReference type="NCBI Taxonomy" id="1938814"/>
    <lineage>
        <taxon>Bacteria</taxon>
        <taxon>Pseudomonadati</taxon>
        <taxon>Pseudomonadota</taxon>
        <taxon>Betaproteobacteria</taxon>
        <taxon>Burkholderiales</taxon>
        <taxon>Burkholderiaceae</taxon>
        <taxon>Polynucleobacter</taxon>
    </lineage>
</organism>
<dbReference type="EMBL" id="OANS01000004">
    <property type="protein sequence ID" value="SNX29199.1"/>
    <property type="molecule type" value="Genomic_DNA"/>
</dbReference>
<dbReference type="RefSeq" id="WP_096674059.1">
    <property type="nucleotide sequence ID" value="NZ_OANS01000004.1"/>
</dbReference>
<keyword evidence="1" id="KW-0812">Transmembrane</keyword>
<reference evidence="3" key="1">
    <citation type="submission" date="2017-08" db="EMBL/GenBank/DDBJ databases">
        <authorList>
            <person name="Varghese N."/>
            <person name="Submissions S."/>
        </authorList>
    </citation>
    <scope>NUCLEOTIDE SEQUENCE [LARGE SCALE GENOMIC DNA]</scope>
    <source>
        <strain evidence="3">AP-Melu-1000-B4</strain>
    </source>
</reference>